<evidence type="ECO:0000313" key="3">
    <source>
        <dbReference type="Proteomes" id="UP000002669"/>
    </source>
</evidence>
<protein>
    <submittedName>
        <fullName evidence="2">Uncharacterized protein</fullName>
    </submittedName>
</protein>
<gene>
    <name evidence="2" type="ORF">MGYG_09082</name>
</gene>
<feature type="region of interest" description="Disordered" evidence="1">
    <location>
        <begin position="242"/>
        <end position="292"/>
    </location>
</feature>
<proteinExistence type="predicted"/>
<dbReference type="OMA" id="QSYDDGQ"/>
<dbReference type="EMBL" id="DS989825">
    <property type="protein sequence ID" value="EFR02402.1"/>
    <property type="molecule type" value="Genomic_DNA"/>
</dbReference>
<keyword evidence="3" id="KW-1185">Reference proteome</keyword>
<dbReference type="Proteomes" id="UP000002669">
    <property type="component" value="Unassembled WGS sequence"/>
</dbReference>
<sequence>MSLESTKPKDSRLASLDQEVNALVHTYQAIKTPRTVIHLSKTPGYWELFNHVFEYHIGLIKTRSQDFEDGQITVYDKALLILTDNGNSLSHFGAMELFKDEILGIRNDNDMGKLDALFSKNIALRAILGHVTGWRKETVLENIQDDATTPVFESKQSSSQKYPISHAMTSLNAITRKIELAEKWTYLATAQSENLYRKNPAKVRDSAEVLLRHYRDYDPTNHMVPEVKKALRMAEAEIADANRGKKRSFDVSDKGSVDHRSSRSSTPVATAPVSRTRRRRRGIRERADCYRP</sequence>
<dbReference type="GeneID" id="10028089"/>
<evidence type="ECO:0000313" key="2">
    <source>
        <dbReference type="EMBL" id="EFR02402.1"/>
    </source>
</evidence>
<name>E4UVS5_ARTGP</name>
<dbReference type="InParanoid" id="E4UVS5"/>
<accession>E4UVS5</accession>
<evidence type="ECO:0000256" key="1">
    <source>
        <dbReference type="SAM" id="MobiDB-lite"/>
    </source>
</evidence>
<dbReference type="eggNOG" id="ENOG502RFSA">
    <property type="taxonomic scope" value="Eukaryota"/>
</dbReference>
<organism evidence="3">
    <name type="scientific">Arthroderma gypseum (strain ATCC MYA-4604 / CBS 118893)</name>
    <name type="common">Microsporum gypseum</name>
    <dbReference type="NCBI Taxonomy" id="535722"/>
    <lineage>
        <taxon>Eukaryota</taxon>
        <taxon>Fungi</taxon>
        <taxon>Dikarya</taxon>
        <taxon>Ascomycota</taxon>
        <taxon>Pezizomycotina</taxon>
        <taxon>Eurotiomycetes</taxon>
        <taxon>Eurotiomycetidae</taxon>
        <taxon>Onygenales</taxon>
        <taxon>Arthrodermataceae</taxon>
        <taxon>Nannizzia</taxon>
    </lineage>
</organism>
<dbReference type="AlphaFoldDB" id="E4UVS5"/>
<feature type="compositionally biased region" description="Basic and acidic residues" evidence="1">
    <location>
        <begin position="242"/>
        <end position="261"/>
    </location>
</feature>
<dbReference type="RefSeq" id="XP_003172813.1">
    <property type="nucleotide sequence ID" value="XM_003172765.1"/>
</dbReference>
<reference evidence="3" key="1">
    <citation type="journal article" date="2012" name="MBio">
        <title>Comparative genome analysis of Trichophyton rubrum and related dermatophytes reveals candidate genes involved in infection.</title>
        <authorList>
            <person name="Martinez D.A."/>
            <person name="Oliver B.G."/>
            <person name="Graeser Y."/>
            <person name="Goldberg J.M."/>
            <person name="Li W."/>
            <person name="Martinez-Rossi N.M."/>
            <person name="Monod M."/>
            <person name="Shelest E."/>
            <person name="Barton R.C."/>
            <person name="Birch E."/>
            <person name="Brakhage A.A."/>
            <person name="Chen Z."/>
            <person name="Gurr S.J."/>
            <person name="Heiman D."/>
            <person name="Heitman J."/>
            <person name="Kosti I."/>
            <person name="Rossi A."/>
            <person name="Saif S."/>
            <person name="Samalova M."/>
            <person name="Saunders C.W."/>
            <person name="Shea T."/>
            <person name="Summerbell R.C."/>
            <person name="Xu J."/>
            <person name="Young S."/>
            <person name="Zeng Q."/>
            <person name="Birren B.W."/>
            <person name="Cuomo C.A."/>
            <person name="White T.C."/>
        </authorList>
    </citation>
    <scope>NUCLEOTIDE SEQUENCE [LARGE SCALE GENOMIC DNA]</scope>
    <source>
        <strain evidence="3">ATCC MYA-4604 / CBS 118893</strain>
    </source>
</reference>
<dbReference type="HOGENOM" id="CLU_943277_0_0_1"/>
<dbReference type="OrthoDB" id="5296805at2759"/>
<dbReference type="VEuPathDB" id="FungiDB:MGYG_09082"/>
<dbReference type="STRING" id="535722.E4UVS5"/>